<keyword evidence="4" id="KW-1133">Transmembrane helix</keyword>
<keyword evidence="6 7" id="KW-1015">Disulfide bond</keyword>
<evidence type="ECO:0000256" key="7">
    <source>
        <dbReference type="PROSITE-ProRule" id="PRU00124"/>
    </source>
</evidence>
<dbReference type="InterPro" id="IPR002172">
    <property type="entry name" value="LDrepeatLR_classA_rpt"/>
</dbReference>
<dbReference type="Gene3D" id="4.10.400.10">
    <property type="entry name" value="Low-density Lipoprotein Receptor"/>
    <property type="match status" value="1"/>
</dbReference>
<keyword evidence="9" id="KW-1185">Reference proteome</keyword>
<dbReference type="PROSITE" id="PS50068">
    <property type="entry name" value="LDLRA_2"/>
    <property type="match status" value="2"/>
</dbReference>
<reference evidence="8 9" key="2">
    <citation type="submission" date="2019-01" db="EMBL/GenBank/DDBJ databases">
        <title>The decoding of complex shrimp genome reveals the adaptation for benthos swimmer, frequently molting mechanism and breeding impact on genome.</title>
        <authorList>
            <person name="Sun Y."/>
            <person name="Gao Y."/>
            <person name="Yu Y."/>
        </authorList>
    </citation>
    <scope>NUCLEOTIDE SEQUENCE [LARGE SCALE GENOMIC DNA]</scope>
    <source>
        <tissue evidence="8">Muscle</tissue>
    </source>
</reference>
<evidence type="ECO:0000256" key="1">
    <source>
        <dbReference type="ARBA" id="ARBA00004167"/>
    </source>
</evidence>
<dbReference type="EMBL" id="QCYY01002039">
    <property type="protein sequence ID" value="ROT73311.1"/>
    <property type="molecule type" value="Genomic_DNA"/>
</dbReference>
<evidence type="ECO:0000256" key="4">
    <source>
        <dbReference type="ARBA" id="ARBA00022989"/>
    </source>
</evidence>
<dbReference type="SMART" id="SM00192">
    <property type="entry name" value="LDLa"/>
    <property type="match status" value="2"/>
</dbReference>
<sequence length="306" mass="34484">MARVCDGFKDCADGTDEVPCDSLDRLLQYNSSWHCDGYHDCFDLRDEDCPPPIVCQGMYVCHLSRECVPHNKVCDSIIDCMFGEDEMECLTLLKDPGKLVLNKFMQPEHSNNGTLAYRGTTEWRPVCVAEIPEMMLNEICSYLGYREVKGWVTVIGPTKLDVVTPSLPEYATKSAGDSRVPVDTEISYNINTHTRVARHVLDGPLAQDTTERITFMAELQTLENGRKRERVKREENETCLQINIACQKEPCGKIQRYFLSEHQPLHELGGVPWAGTVFVGGAPWCGSTLVHPHWAITSKTCMDYDG</sequence>
<dbReference type="GO" id="GO:0016192">
    <property type="term" value="P:vesicle-mediated transport"/>
    <property type="evidence" value="ECO:0007669"/>
    <property type="project" value="UniProtKB-ARBA"/>
</dbReference>
<comment type="subcellular location">
    <subcellularLocation>
        <location evidence="1">Membrane</location>
        <topology evidence="1">Single-pass membrane protein</topology>
    </subcellularLocation>
</comment>
<gene>
    <name evidence="8" type="ORF">C7M84_008257</name>
</gene>
<dbReference type="SUPFAM" id="SSF50494">
    <property type="entry name" value="Trypsin-like serine proteases"/>
    <property type="match status" value="1"/>
</dbReference>
<evidence type="ECO:0000256" key="5">
    <source>
        <dbReference type="ARBA" id="ARBA00023136"/>
    </source>
</evidence>
<dbReference type="InterPro" id="IPR036055">
    <property type="entry name" value="LDL_receptor-like_sf"/>
</dbReference>
<dbReference type="PRINTS" id="PR00261">
    <property type="entry name" value="LDLRECEPTOR"/>
</dbReference>
<accession>A0A3R7QB23</accession>
<dbReference type="AlphaFoldDB" id="A0A3R7QB23"/>
<comment type="caution">
    <text evidence="8">The sequence shown here is derived from an EMBL/GenBank/DDBJ whole genome shotgun (WGS) entry which is preliminary data.</text>
</comment>
<dbReference type="CDD" id="cd00112">
    <property type="entry name" value="LDLa"/>
    <property type="match status" value="2"/>
</dbReference>
<feature type="disulfide bond" evidence="7">
    <location>
        <begin position="55"/>
        <end position="67"/>
    </location>
</feature>
<dbReference type="OrthoDB" id="10017719at2759"/>
<dbReference type="SUPFAM" id="SSF57424">
    <property type="entry name" value="LDL receptor-like module"/>
    <property type="match status" value="1"/>
</dbReference>
<dbReference type="InterPro" id="IPR009003">
    <property type="entry name" value="Peptidase_S1_PA"/>
</dbReference>
<protein>
    <submittedName>
        <fullName evidence="8">Putative serine protease nudel</fullName>
    </submittedName>
</protein>
<keyword evidence="2" id="KW-0812">Transmembrane</keyword>
<keyword evidence="8" id="KW-0645">Protease</keyword>
<reference evidence="8 9" key="1">
    <citation type="submission" date="2018-04" db="EMBL/GenBank/DDBJ databases">
        <authorList>
            <person name="Zhang X."/>
            <person name="Yuan J."/>
            <person name="Li F."/>
            <person name="Xiang J."/>
        </authorList>
    </citation>
    <scope>NUCLEOTIDE SEQUENCE [LARGE SCALE GENOMIC DNA]</scope>
    <source>
        <tissue evidence="8">Muscle</tissue>
    </source>
</reference>
<evidence type="ECO:0000313" key="8">
    <source>
        <dbReference type="EMBL" id="ROT73311.1"/>
    </source>
</evidence>
<keyword evidence="3" id="KW-0677">Repeat</keyword>
<dbReference type="GO" id="GO:0005886">
    <property type="term" value="C:plasma membrane"/>
    <property type="evidence" value="ECO:0007669"/>
    <property type="project" value="TreeGrafter"/>
</dbReference>
<keyword evidence="5" id="KW-0472">Membrane</keyword>
<dbReference type="PANTHER" id="PTHR24270">
    <property type="entry name" value="LOW-DENSITY LIPOPROTEIN RECEPTOR-RELATED"/>
    <property type="match status" value="1"/>
</dbReference>
<evidence type="ECO:0000256" key="2">
    <source>
        <dbReference type="ARBA" id="ARBA00022692"/>
    </source>
</evidence>
<evidence type="ECO:0000313" key="9">
    <source>
        <dbReference type="Proteomes" id="UP000283509"/>
    </source>
</evidence>
<dbReference type="GO" id="GO:0006508">
    <property type="term" value="P:proteolysis"/>
    <property type="evidence" value="ECO:0007669"/>
    <property type="project" value="UniProtKB-KW"/>
</dbReference>
<organism evidence="8 9">
    <name type="scientific">Penaeus vannamei</name>
    <name type="common">Whiteleg shrimp</name>
    <name type="synonym">Litopenaeus vannamei</name>
    <dbReference type="NCBI Taxonomy" id="6689"/>
    <lineage>
        <taxon>Eukaryota</taxon>
        <taxon>Metazoa</taxon>
        <taxon>Ecdysozoa</taxon>
        <taxon>Arthropoda</taxon>
        <taxon>Crustacea</taxon>
        <taxon>Multicrustacea</taxon>
        <taxon>Malacostraca</taxon>
        <taxon>Eumalacostraca</taxon>
        <taxon>Eucarida</taxon>
        <taxon>Decapoda</taxon>
        <taxon>Dendrobranchiata</taxon>
        <taxon>Penaeoidea</taxon>
        <taxon>Penaeidae</taxon>
        <taxon>Penaeus</taxon>
    </lineage>
</organism>
<dbReference type="GO" id="GO:0008233">
    <property type="term" value="F:peptidase activity"/>
    <property type="evidence" value="ECO:0007669"/>
    <property type="project" value="UniProtKB-KW"/>
</dbReference>
<evidence type="ECO:0000256" key="3">
    <source>
        <dbReference type="ARBA" id="ARBA00022737"/>
    </source>
</evidence>
<keyword evidence="8" id="KW-0378">Hydrolase</keyword>
<feature type="disulfide bond" evidence="7">
    <location>
        <begin position="74"/>
        <end position="89"/>
    </location>
</feature>
<evidence type="ECO:0000256" key="6">
    <source>
        <dbReference type="ARBA" id="ARBA00023157"/>
    </source>
</evidence>
<proteinExistence type="predicted"/>
<comment type="caution">
    <text evidence="7">Lacks conserved residue(s) required for the propagation of feature annotation.</text>
</comment>
<dbReference type="Proteomes" id="UP000283509">
    <property type="component" value="Unassembled WGS sequence"/>
</dbReference>
<dbReference type="InterPro" id="IPR050685">
    <property type="entry name" value="LDLR"/>
</dbReference>
<name>A0A3R7QB23_PENVA</name>